<evidence type="ECO:0000256" key="4">
    <source>
        <dbReference type="ARBA" id="ARBA00023002"/>
    </source>
</evidence>
<dbReference type="NCBIfam" id="NF010177">
    <property type="entry name" value="PRK13656.1"/>
    <property type="match status" value="1"/>
</dbReference>
<dbReference type="InterPro" id="IPR024910">
    <property type="entry name" value="Enoyl-CoA_Rdtase_cat_dom"/>
</dbReference>
<dbReference type="GO" id="GO:0006633">
    <property type="term" value="P:fatty acid biosynthetic process"/>
    <property type="evidence" value="ECO:0007669"/>
    <property type="project" value="UniProtKB-UniRule"/>
</dbReference>
<evidence type="ECO:0000259" key="11">
    <source>
        <dbReference type="Pfam" id="PF12241"/>
    </source>
</evidence>
<dbReference type="GO" id="GO:0050343">
    <property type="term" value="F:trans-2-enoyl-CoA reductase (NADH) activity"/>
    <property type="evidence" value="ECO:0007669"/>
    <property type="project" value="UniProtKB-UniRule"/>
</dbReference>
<sequence>MIVEPKVRGFICTTAHPEGCAASVNHQIAYVKNQGTLEGPKNVLIIGASTGYGLATRIVSMAGCSANTLGVFYERESNGKKTATAGWYNTAAFEVAATDAGLYASSINGDAFSHEIKEQAIEKIKKEMGKIDLVVYSLAAPRRIDPDTGEKYGSVLKPIGQSYTNKSIDVMQGQITEATIEPATTEEIENTIKVMGGEDWELWIKKLLEADVLAEGVRTIAYSYIGPDITLAMYREGTIGKAKEHLEHTAKDLTALLKDLEGVAYVTVAKALVTQASAAIPIVPLYIGALYKVMKAKGTHEGCIEQIYRLFKDFLYADEVKTDEEGRIRTDDYEMEADVQHDAIALFDQVTTDTLQQVLDIQSYQDEFFKLFGFGFDEVDYEQDVEVKVDIPSIEL</sequence>
<dbReference type="GO" id="GO:0051287">
    <property type="term" value="F:NAD binding"/>
    <property type="evidence" value="ECO:0007669"/>
    <property type="project" value="UniProtKB-UniRule"/>
</dbReference>
<dbReference type="InterPro" id="IPR050048">
    <property type="entry name" value="FabV-like_NADH_b"/>
</dbReference>
<dbReference type="PANTHER" id="PTHR37480">
    <property type="entry name" value="ENOYL-[ACYL-CARRIER-PROTEIN] REDUCTASE [NADH]"/>
    <property type="match status" value="1"/>
</dbReference>
<proteinExistence type="inferred from homology"/>
<evidence type="ECO:0000256" key="8">
    <source>
        <dbReference type="ARBA" id="ARBA00048302"/>
    </source>
</evidence>
<dbReference type="InterPro" id="IPR010758">
    <property type="entry name" value="Trans-2-enoyl-CoA_reductase"/>
</dbReference>
<dbReference type="EC" id="1.3.1.44" evidence="9"/>
<feature type="binding site" evidence="9">
    <location>
        <begin position="47"/>
        <end position="52"/>
    </location>
    <ligand>
        <name>NAD(+)</name>
        <dbReference type="ChEBI" id="CHEBI:57540"/>
    </ligand>
</feature>
<feature type="binding site" evidence="9">
    <location>
        <begin position="73"/>
        <end position="74"/>
    </location>
    <ligand>
        <name>NAD(+)</name>
        <dbReference type="ChEBI" id="CHEBI:57540"/>
    </ligand>
</feature>
<comment type="similarity">
    <text evidence="9">Belongs to the TER reductase family.</text>
</comment>
<evidence type="ECO:0000256" key="2">
    <source>
        <dbReference type="ARBA" id="ARBA00022516"/>
    </source>
</evidence>
<dbReference type="Proteomes" id="UP000279029">
    <property type="component" value="Chromosome"/>
</dbReference>
<dbReference type="PANTHER" id="PTHR37480:SF1">
    <property type="entry name" value="ENOYL-[ACYL-CARRIER-PROTEIN] REDUCTASE [NADH]"/>
    <property type="match status" value="1"/>
</dbReference>
<dbReference type="KEGG" id="cbar:PATL70BA_3140"/>
<evidence type="ECO:0000256" key="3">
    <source>
        <dbReference type="ARBA" id="ARBA00022832"/>
    </source>
</evidence>
<dbReference type="NCBIfam" id="NF043048">
    <property type="entry name" value="EnoyACPredFabV"/>
    <property type="match status" value="1"/>
</dbReference>
<dbReference type="EMBL" id="LR130778">
    <property type="protein sequence ID" value="VDN49060.1"/>
    <property type="molecule type" value="Genomic_DNA"/>
</dbReference>
<evidence type="ECO:0000259" key="12">
    <source>
        <dbReference type="Pfam" id="PF12242"/>
    </source>
</evidence>
<evidence type="ECO:0000256" key="1">
    <source>
        <dbReference type="ARBA" id="ARBA00011245"/>
    </source>
</evidence>
<feature type="active site" description="Proton donor" evidence="9">
    <location>
        <position position="234"/>
    </location>
</feature>
<feature type="domain" description="Trans-2-enoyl-CoA reductase catalytic" evidence="11">
    <location>
        <begin position="81"/>
        <end position="316"/>
    </location>
</feature>
<keyword evidence="4 9" id="KW-0560">Oxidoreductase</keyword>
<comment type="catalytic activity">
    <reaction evidence="8 9">
        <text>a 2,3-saturated acyl-CoA + NAD(+) = a (2E)-enoyl-CoA + NADH + H(+)</text>
        <dbReference type="Rhea" id="RHEA:18177"/>
        <dbReference type="ChEBI" id="CHEBI:15378"/>
        <dbReference type="ChEBI" id="CHEBI:57540"/>
        <dbReference type="ChEBI" id="CHEBI:57945"/>
        <dbReference type="ChEBI" id="CHEBI:58856"/>
        <dbReference type="ChEBI" id="CHEBI:65111"/>
        <dbReference type="EC" id="1.3.1.44"/>
    </reaction>
</comment>
<dbReference type="Pfam" id="PF12242">
    <property type="entry name" value="Eno-Rase_NADH_b"/>
    <property type="match status" value="1"/>
</dbReference>
<keyword evidence="2 9" id="KW-0444">Lipid biosynthesis</keyword>
<comment type="subunit">
    <text evidence="1 9">Monomer.</text>
</comment>
<dbReference type="Gene3D" id="3.40.50.720">
    <property type="entry name" value="NAD(P)-binding Rossmann-like Domain"/>
    <property type="match status" value="1"/>
</dbReference>
<feature type="binding site" evidence="9">
    <location>
        <begin position="110"/>
        <end position="111"/>
    </location>
    <ligand>
        <name>NAD(+)</name>
        <dbReference type="ChEBI" id="CHEBI:57540"/>
    </ligand>
</feature>
<dbReference type="UniPathway" id="UPA00094"/>
<comment type="pathway">
    <text evidence="9">Lipid metabolism; fatty acid biosynthesis.</text>
</comment>
<feature type="binding site" evidence="9">
    <location>
        <begin position="272"/>
        <end position="274"/>
    </location>
    <ligand>
        <name>NAD(+)</name>
        <dbReference type="ChEBI" id="CHEBI:57540"/>
    </ligand>
</feature>
<dbReference type="Pfam" id="PF12241">
    <property type="entry name" value="Enoyl_reductase"/>
    <property type="match status" value="1"/>
</dbReference>
<comment type="function">
    <text evidence="9">Involved in the fatty acid synthesis (FAS II). Catalyzes the reduction of a carbon-carbon double bond in an enoyl moiety that is covalently linked to a coenzyme A (CoA).</text>
</comment>
<dbReference type="GO" id="GO:0004318">
    <property type="term" value="F:enoyl-[acyl-carrier-protein] reductase (NADH) activity"/>
    <property type="evidence" value="ECO:0007669"/>
    <property type="project" value="TreeGrafter"/>
</dbReference>
<evidence type="ECO:0000259" key="10">
    <source>
        <dbReference type="Pfam" id="PF07055"/>
    </source>
</evidence>
<keyword evidence="5 9" id="KW-0520">NAD</keyword>
<evidence type="ECO:0000256" key="7">
    <source>
        <dbReference type="ARBA" id="ARBA00023160"/>
    </source>
</evidence>
<feature type="domain" description="Enoyl reductase FAD binding" evidence="10">
    <location>
        <begin position="322"/>
        <end position="385"/>
    </location>
</feature>
<keyword evidence="14" id="KW-1185">Reference proteome</keyword>
<feature type="binding site" evidence="9">
    <location>
        <position position="243"/>
    </location>
    <ligand>
        <name>NAD(+)</name>
        <dbReference type="ChEBI" id="CHEBI:57540"/>
    </ligand>
</feature>
<gene>
    <name evidence="9 13" type="primary">fabV</name>
    <name evidence="13" type="ORF">PATL70BA_3140</name>
</gene>
<keyword evidence="7 9" id="KW-0275">Fatty acid biosynthesis</keyword>
<accession>A0A3P7P691</accession>
<dbReference type="RefSeq" id="WP_125138098.1">
    <property type="nucleotide sequence ID" value="NZ_LR130778.1"/>
</dbReference>
<dbReference type="Pfam" id="PF07055">
    <property type="entry name" value="Eno-Rase_FAD_bd"/>
    <property type="match status" value="1"/>
</dbReference>
<dbReference type="OrthoDB" id="9802260at2"/>
<feature type="domain" description="Trans-2-enoyl-CoA reductase-like NAD(P)H binding" evidence="12">
    <location>
        <begin position="2"/>
        <end position="78"/>
    </location>
</feature>
<dbReference type="AlphaFoldDB" id="A0A3P7P691"/>
<feature type="binding site" evidence="9">
    <location>
        <position position="224"/>
    </location>
    <ligand>
        <name>substrate</name>
    </ligand>
</feature>
<evidence type="ECO:0000313" key="13">
    <source>
        <dbReference type="EMBL" id="VDN49060.1"/>
    </source>
</evidence>
<organism evidence="13 14">
    <name type="scientific">Petrocella atlantisensis</name>
    <dbReference type="NCBI Taxonomy" id="2173034"/>
    <lineage>
        <taxon>Bacteria</taxon>
        <taxon>Bacillati</taxon>
        <taxon>Bacillota</taxon>
        <taxon>Clostridia</taxon>
        <taxon>Lachnospirales</taxon>
        <taxon>Vallitaleaceae</taxon>
        <taxon>Petrocella</taxon>
    </lineage>
</organism>
<dbReference type="InterPro" id="IPR024906">
    <property type="entry name" value="Eno_Rdtase_FAD-bd_dom"/>
</dbReference>
<feature type="site" description="Plays an important role in discriminating NADH against NADPH" evidence="9">
    <location>
        <position position="74"/>
    </location>
</feature>
<evidence type="ECO:0000256" key="5">
    <source>
        <dbReference type="ARBA" id="ARBA00023027"/>
    </source>
</evidence>
<evidence type="ECO:0000256" key="6">
    <source>
        <dbReference type="ARBA" id="ARBA00023098"/>
    </source>
</evidence>
<reference evidence="13 14" key="1">
    <citation type="submission" date="2018-09" db="EMBL/GenBank/DDBJ databases">
        <authorList>
            <person name="Postec A."/>
        </authorList>
    </citation>
    <scope>NUCLEOTIDE SEQUENCE [LARGE SCALE GENOMIC DNA]</scope>
    <source>
        <strain evidence="13">70B-A</strain>
    </source>
</reference>
<evidence type="ECO:0000313" key="14">
    <source>
        <dbReference type="Proteomes" id="UP000279029"/>
    </source>
</evidence>
<dbReference type="HAMAP" id="MF_01838">
    <property type="entry name" value="FabV_reductase"/>
    <property type="match status" value="1"/>
</dbReference>
<evidence type="ECO:0000256" key="9">
    <source>
        <dbReference type="HAMAP-Rule" id="MF_01838"/>
    </source>
</evidence>
<protein>
    <recommendedName>
        <fullName evidence="9">Trans-2-enoyl-CoA reductase [NADH]</fullName>
        <shortName evidence="9">TER</shortName>
        <ecNumber evidence="9">1.3.1.44</ecNumber>
    </recommendedName>
</protein>
<name>A0A3P7P691_9FIRM</name>
<keyword evidence="3 9" id="KW-0276">Fatty acid metabolism</keyword>
<keyword evidence="6 9" id="KW-0443">Lipid metabolism</keyword>
<feature type="binding site" evidence="9">
    <location>
        <begin position="138"/>
        <end position="139"/>
    </location>
    <ligand>
        <name>NAD(+)</name>
        <dbReference type="ChEBI" id="CHEBI:57540"/>
    </ligand>
</feature>